<sequence length="36" mass="3550">MAAPARTAECGTPGKVAQGWEIPGVACMNAGVHPNG</sequence>
<dbReference type="AlphaFoldDB" id="S4MMX9"/>
<proteinExistence type="predicted"/>
<evidence type="ECO:0000313" key="1">
    <source>
        <dbReference type="EMBL" id="EPJ40918.1"/>
    </source>
</evidence>
<accession>S4MMX9</accession>
<gene>
    <name evidence="1" type="ORF">STAFG_2001</name>
</gene>
<dbReference type="EMBL" id="AOPY01001351">
    <property type="protein sequence ID" value="EPJ40918.1"/>
    <property type="molecule type" value="Genomic_DNA"/>
</dbReference>
<dbReference type="HOGENOM" id="CLU_3358686_0_0_11"/>
<keyword evidence="2" id="KW-1185">Reference proteome</keyword>
<dbReference type="Proteomes" id="UP000015001">
    <property type="component" value="Unassembled WGS sequence"/>
</dbReference>
<name>S4MMX9_9ACTN</name>
<protein>
    <submittedName>
        <fullName evidence="1">Uncharacterized protein</fullName>
    </submittedName>
</protein>
<organism evidence="1 2">
    <name type="scientific">Streptomyces afghaniensis 772</name>
    <dbReference type="NCBI Taxonomy" id="1283301"/>
    <lineage>
        <taxon>Bacteria</taxon>
        <taxon>Bacillati</taxon>
        <taxon>Actinomycetota</taxon>
        <taxon>Actinomycetes</taxon>
        <taxon>Kitasatosporales</taxon>
        <taxon>Streptomycetaceae</taxon>
        <taxon>Streptomyces</taxon>
    </lineage>
</organism>
<reference evidence="1 2" key="1">
    <citation type="submission" date="2013-02" db="EMBL/GenBank/DDBJ databases">
        <title>Draft Genome Sequence of Streptomyces afghaniensis, Which Produces Compounds of the Julimycin B-Complex.</title>
        <authorList>
            <person name="Gruening B.A."/>
            <person name="Praeg A."/>
            <person name="Erxleben A."/>
            <person name="Guenther S."/>
            <person name="Fiedler H.-P."/>
            <person name="Goodfellow M."/>
            <person name="Mueller M."/>
        </authorList>
    </citation>
    <scope>NUCLEOTIDE SEQUENCE [LARGE SCALE GENOMIC DNA]</scope>
    <source>
        <strain evidence="1 2">772</strain>
    </source>
</reference>
<comment type="caution">
    <text evidence="1">The sequence shown here is derived from an EMBL/GenBank/DDBJ whole genome shotgun (WGS) entry which is preliminary data.</text>
</comment>
<evidence type="ECO:0000313" key="2">
    <source>
        <dbReference type="Proteomes" id="UP000015001"/>
    </source>
</evidence>